<dbReference type="Pfam" id="PF13358">
    <property type="entry name" value="DDE_3"/>
    <property type="match status" value="1"/>
</dbReference>
<reference evidence="2 3" key="1">
    <citation type="journal article" date="2018" name="BMC Genomics">
        <title>Comparative genome analyses reveal sequence features reflecting distinct modes of host-adaptation between dicot and monocot powdery mildew.</title>
        <authorList>
            <person name="Wu Y."/>
            <person name="Ma X."/>
            <person name="Pan Z."/>
            <person name="Kale S.D."/>
            <person name="Song Y."/>
            <person name="King H."/>
            <person name="Zhang Q."/>
            <person name="Presley C."/>
            <person name="Deng X."/>
            <person name="Wei C.I."/>
            <person name="Xiao S."/>
        </authorList>
    </citation>
    <scope>NUCLEOTIDE SEQUENCE [LARGE SCALE GENOMIC DNA]</scope>
    <source>
        <strain evidence="2">UMSG3</strain>
    </source>
</reference>
<dbReference type="GO" id="GO:0003676">
    <property type="term" value="F:nucleic acid binding"/>
    <property type="evidence" value="ECO:0007669"/>
    <property type="project" value="InterPro"/>
</dbReference>
<keyword evidence="3" id="KW-1185">Reference proteome</keyword>
<evidence type="ECO:0000313" key="3">
    <source>
        <dbReference type="Proteomes" id="UP000283383"/>
    </source>
</evidence>
<dbReference type="Proteomes" id="UP000283383">
    <property type="component" value="Unassembled WGS sequence"/>
</dbReference>
<comment type="caution">
    <text evidence="2">The sequence shown here is derived from an EMBL/GenBank/DDBJ whole genome shotgun (WGS) entry which is preliminary data.</text>
</comment>
<name>A0A420HM62_9PEZI</name>
<organism evidence="2 3">
    <name type="scientific">Golovinomyces cichoracearum</name>
    <dbReference type="NCBI Taxonomy" id="62708"/>
    <lineage>
        <taxon>Eukaryota</taxon>
        <taxon>Fungi</taxon>
        <taxon>Dikarya</taxon>
        <taxon>Ascomycota</taxon>
        <taxon>Pezizomycotina</taxon>
        <taxon>Leotiomycetes</taxon>
        <taxon>Erysiphales</taxon>
        <taxon>Erysiphaceae</taxon>
        <taxon>Golovinomyces</taxon>
    </lineage>
</organism>
<dbReference type="InterPro" id="IPR036397">
    <property type="entry name" value="RNaseH_sf"/>
</dbReference>
<gene>
    <name evidence="2" type="ORF">GcM3_181011</name>
</gene>
<dbReference type="InterPro" id="IPR038717">
    <property type="entry name" value="Tc1-like_DDE_dom"/>
</dbReference>
<sequence>MYWPPISPNLNSMEIIWHVIKNYLQDNYPNVMSYDQIRTVIKDLWRLVGEELFKDLIESIPARYQAVIDANGLFTNIR</sequence>
<protein>
    <recommendedName>
        <fullName evidence="1">Tc1-like transposase DDE domain-containing protein</fullName>
    </recommendedName>
</protein>
<dbReference type="AlphaFoldDB" id="A0A420HM62"/>
<accession>A0A420HM62</accession>
<evidence type="ECO:0000313" key="2">
    <source>
        <dbReference type="EMBL" id="RKF58479.1"/>
    </source>
</evidence>
<dbReference type="STRING" id="62708.A0A420HM62"/>
<proteinExistence type="predicted"/>
<feature type="domain" description="Tc1-like transposase DDE" evidence="1">
    <location>
        <begin position="1"/>
        <end position="27"/>
    </location>
</feature>
<dbReference type="EMBL" id="MCBQ01018193">
    <property type="protein sequence ID" value="RKF58479.1"/>
    <property type="molecule type" value="Genomic_DNA"/>
</dbReference>
<evidence type="ECO:0000259" key="1">
    <source>
        <dbReference type="Pfam" id="PF13358"/>
    </source>
</evidence>
<dbReference type="Gene3D" id="3.30.420.10">
    <property type="entry name" value="Ribonuclease H-like superfamily/Ribonuclease H"/>
    <property type="match status" value="1"/>
</dbReference>